<reference evidence="1 2" key="1">
    <citation type="journal article" date="2019" name="Int. J. Syst. Evol. Microbiol.">
        <title>The Global Catalogue of Microorganisms (GCM) 10K type strain sequencing project: providing services to taxonomists for standard genome sequencing and annotation.</title>
        <authorList>
            <consortium name="The Broad Institute Genomics Platform"/>
            <consortium name="The Broad Institute Genome Sequencing Center for Infectious Disease"/>
            <person name="Wu L."/>
            <person name="Ma J."/>
        </authorList>
    </citation>
    <scope>NUCLEOTIDE SEQUENCE [LARGE SCALE GENOMIC DNA]</scope>
    <source>
        <strain evidence="1 2">JCM 11136</strain>
    </source>
</reference>
<evidence type="ECO:0000313" key="2">
    <source>
        <dbReference type="Proteomes" id="UP001501578"/>
    </source>
</evidence>
<accession>A0ABN1PW25</accession>
<dbReference type="RefSeq" id="WP_343951529.1">
    <property type="nucleotide sequence ID" value="NZ_BAAAHQ010000021.1"/>
</dbReference>
<organism evidence="1 2">
    <name type="scientific">Nonomuraea longicatena</name>
    <dbReference type="NCBI Taxonomy" id="83682"/>
    <lineage>
        <taxon>Bacteria</taxon>
        <taxon>Bacillati</taxon>
        <taxon>Actinomycetota</taxon>
        <taxon>Actinomycetes</taxon>
        <taxon>Streptosporangiales</taxon>
        <taxon>Streptosporangiaceae</taxon>
        <taxon>Nonomuraea</taxon>
    </lineage>
</organism>
<protein>
    <recommendedName>
        <fullName evidence="3">S-adenosyl methyltransferase</fullName>
    </recommendedName>
</protein>
<dbReference type="Pfam" id="PF04672">
    <property type="entry name" value="Methyltransf_19"/>
    <property type="match status" value="1"/>
</dbReference>
<comment type="caution">
    <text evidence="1">The sequence shown here is derived from an EMBL/GenBank/DDBJ whole genome shotgun (WGS) entry which is preliminary data.</text>
</comment>
<dbReference type="InterPro" id="IPR029063">
    <property type="entry name" value="SAM-dependent_MTases_sf"/>
</dbReference>
<dbReference type="EMBL" id="BAAAHQ010000021">
    <property type="protein sequence ID" value="GAA0934179.1"/>
    <property type="molecule type" value="Genomic_DNA"/>
</dbReference>
<gene>
    <name evidence="1" type="ORF">GCM10009560_41020</name>
</gene>
<dbReference type="PIRSF" id="PIRSF017393">
    <property type="entry name" value="MTase_SAV2177"/>
    <property type="match status" value="1"/>
</dbReference>
<dbReference type="CDD" id="cd02440">
    <property type="entry name" value="AdoMet_MTases"/>
    <property type="match status" value="1"/>
</dbReference>
<dbReference type="Proteomes" id="UP001501578">
    <property type="component" value="Unassembled WGS sequence"/>
</dbReference>
<dbReference type="Gene3D" id="3.40.50.150">
    <property type="entry name" value="Vaccinia Virus protein VP39"/>
    <property type="match status" value="1"/>
</dbReference>
<evidence type="ECO:0000313" key="1">
    <source>
        <dbReference type="EMBL" id="GAA0934179.1"/>
    </source>
</evidence>
<name>A0ABN1PW25_9ACTN</name>
<keyword evidence="2" id="KW-1185">Reference proteome</keyword>
<sequence length="276" mass="29106">MTNIATTSPPAHWIPGDLALHPALDRSRPNAARVHNCLLGERDNSLADRRVAATLEKCLPGLADAAWAVRRFALEAVRTVAGLGFGLFVDLGCGYPLRETVHGAALAGDPGARVLYVDHDPVVVAHARALLAGGDAVQVMRADVRGDLGRVLDHPRVRLWIDFGEPVVVVMAALAEHLTDGELADVLDTLLGELPGGSVLIFTQTCDNGLDERRVEAAAAACGETGAPLTLRPADRVRELFSDGRWSWAEASFEAFLAPGGVTFVGGIATVCGRAS</sequence>
<evidence type="ECO:0008006" key="3">
    <source>
        <dbReference type="Google" id="ProtNLM"/>
    </source>
</evidence>
<dbReference type="InterPro" id="IPR006764">
    <property type="entry name" value="SAM_dep_MeTrfase_SAV2177_type"/>
</dbReference>
<dbReference type="SUPFAM" id="SSF53335">
    <property type="entry name" value="S-adenosyl-L-methionine-dependent methyltransferases"/>
    <property type="match status" value="1"/>
</dbReference>
<proteinExistence type="predicted"/>